<comment type="caution">
    <text evidence="2">The sequence shown here is derived from an EMBL/GenBank/DDBJ whole genome shotgun (WGS) entry which is preliminary data.</text>
</comment>
<dbReference type="EMBL" id="VIFM01000002">
    <property type="protein sequence ID" value="TQF17894.1"/>
    <property type="molecule type" value="Genomic_DNA"/>
</dbReference>
<reference evidence="2 3" key="1">
    <citation type="submission" date="2019-06" db="EMBL/GenBank/DDBJ databases">
        <authorList>
            <person name="Livingstone P."/>
            <person name="Whitworth D."/>
        </authorList>
    </citation>
    <scope>NUCLEOTIDE SEQUENCE [LARGE SCALE GENOMIC DNA]</scope>
    <source>
        <strain evidence="2 3">AM401</strain>
    </source>
</reference>
<dbReference type="OrthoDB" id="5519953at2"/>
<accession>A0A540XB44</accession>
<protein>
    <submittedName>
        <fullName evidence="2">DUF2892 domain-containing protein</fullName>
    </submittedName>
</protein>
<keyword evidence="3" id="KW-1185">Reference proteome</keyword>
<feature type="transmembrane region" description="Helical" evidence="1">
    <location>
        <begin position="61"/>
        <end position="86"/>
    </location>
</feature>
<sequence length="122" mass="12940">MASERRGQARGRSPERVHLRPGEVRMVVGFMASRTGRWLRIVTGSCLVLGGLRTGTARGAAVALLGLGPLVAASLDLVLLGPLFGLPMRGSDIRRELGVTGEASLLNGHRRASSRCVSMTLH</sequence>
<gene>
    <name evidence="2" type="ORF">FJV41_00675</name>
</gene>
<organism evidence="2 3">
    <name type="scientific">Myxococcus llanfairpwllgwyngyllgogerychwyrndrobwllllantysiliogogogochensis</name>
    <dbReference type="NCBI Taxonomy" id="2590453"/>
    <lineage>
        <taxon>Bacteria</taxon>
        <taxon>Pseudomonadati</taxon>
        <taxon>Myxococcota</taxon>
        <taxon>Myxococcia</taxon>
        <taxon>Myxococcales</taxon>
        <taxon>Cystobacterineae</taxon>
        <taxon>Myxococcaceae</taxon>
        <taxon>Myxococcus</taxon>
    </lineage>
</organism>
<keyword evidence="1" id="KW-0812">Transmembrane</keyword>
<evidence type="ECO:0000313" key="3">
    <source>
        <dbReference type="Proteomes" id="UP000315369"/>
    </source>
</evidence>
<name>A0A540XB44_9BACT</name>
<evidence type="ECO:0000313" key="2">
    <source>
        <dbReference type="EMBL" id="TQF17894.1"/>
    </source>
</evidence>
<keyword evidence="1" id="KW-1133">Transmembrane helix</keyword>
<keyword evidence="1" id="KW-0472">Membrane</keyword>
<dbReference type="AlphaFoldDB" id="A0A540XB44"/>
<dbReference type="Proteomes" id="UP000315369">
    <property type="component" value="Unassembled WGS sequence"/>
</dbReference>
<evidence type="ECO:0000256" key="1">
    <source>
        <dbReference type="SAM" id="Phobius"/>
    </source>
</evidence>
<proteinExistence type="predicted"/>